<comment type="caution">
    <text evidence="1">The sequence shown here is derived from an EMBL/GenBank/DDBJ whole genome shotgun (WGS) entry which is preliminary data.</text>
</comment>
<reference evidence="1" key="1">
    <citation type="journal article" date="2020" name="Stud. Mycol.">
        <title>101 Dothideomycetes genomes: a test case for predicting lifestyles and emergence of pathogens.</title>
        <authorList>
            <person name="Haridas S."/>
            <person name="Albert R."/>
            <person name="Binder M."/>
            <person name="Bloem J."/>
            <person name="Labutti K."/>
            <person name="Salamov A."/>
            <person name="Andreopoulos B."/>
            <person name="Baker S."/>
            <person name="Barry K."/>
            <person name="Bills G."/>
            <person name="Bluhm B."/>
            <person name="Cannon C."/>
            <person name="Castanera R."/>
            <person name="Culley D."/>
            <person name="Daum C."/>
            <person name="Ezra D."/>
            <person name="Gonzalez J."/>
            <person name="Henrissat B."/>
            <person name="Kuo A."/>
            <person name="Liang C."/>
            <person name="Lipzen A."/>
            <person name="Lutzoni F."/>
            <person name="Magnuson J."/>
            <person name="Mondo S."/>
            <person name="Nolan M."/>
            <person name="Ohm R."/>
            <person name="Pangilinan J."/>
            <person name="Park H.-J."/>
            <person name="Ramirez L."/>
            <person name="Alfaro M."/>
            <person name="Sun H."/>
            <person name="Tritt A."/>
            <person name="Yoshinaga Y."/>
            <person name="Zwiers L.-H."/>
            <person name="Turgeon B."/>
            <person name="Goodwin S."/>
            <person name="Spatafora J."/>
            <person name="Crous P."/>
            <person name="Grigoriev I."/>
        </authorList>
    </citation>
    <scope>NUCLEOTIDE SEQUENCE</scope>
    <source>
        <strain evidence="1">ATCC 200398</strain>
    </source>
</reference>
<protein>
    <submittedName>
        <fullName evidence="1">Uncharacterized protein</fullName>
    </submittedName>
</protein>
<sequence>MGKMRCSSKTVTYQNARLPQFNSSQVVRMKEILPESVLRSLIASSHNSSTCPRNLRIQRQFPSKFSMLVKIRPRPLTFEASGAATDAPRPVTQNTKPARCRLISWSRVTDTRRVFHCVTARAERIGAGFLVEEAVRCLWPQKERMQKQCKLKTSGQSATEEVMVFGINCWTRCLLPRSVVVWLLLSRDQGPTLGRQTFMAISYPILHSPPPSVWRTAQPFLLFIPSENFTWHEALAERIAQIIAYPLAIALISNNQTERELLPAGSFFHCYDYAIALSDILLIRTHEDLDEVKIFANVIYYIHGH</sequence>
<proteinExistence type="predicted"/>
<keyword evidence="2" id="KW-1185">Reference proteome</keyword>
<dbReference type="EMBL" id="MU003538">
    <property type="protein sequence ID" value="KAF2464330.1"/>
    <property type="molecule type" value="Genomic_DNA"/>
</dbReference>
<evidence type="ECO:0000313" key="2">
    <source>
        <dbReference type="Proteomes" id="UP000799755"/>
    </source>
</evidence>
<accession>A0ACB6QDW2</accession>
<name>A0ACB6QDW2_9PLEO</name>
<evidence type="ECO:0000313" key="1">
    <source>
        <dbReference type="EMBL" id="KAF2464330.1"/>
    </source>
</evidence>
<dbReference type="Proteomes" id="UP000799755">
    <property type="component" value="Unassembled WGS sequence"/>
</dbReference>
<organism evidence="1 2">
    <name type="scientific">Lindgomyces ingoldianus</name>
    <dbReference type="NCBI Taxonomy" id="673940"/>
    <lineage>
        <taxon>Eukaryota</taxon>
        <taxon>Fungi</taxon>
        <taxon>Dikarya</taxon>
        <taxon>Ascomycota</taxon>
        <taxon>Pezizomycotina</taxon>
        <taxon>Dothideomycetes</taxon>
        <taxon>Pleosporomycetidae</taxon>
        <taxon>Pleosporales</taxon>
        <taxon>Lindgomycetaceae</taxon>
        <taxon>Lindgomyces</taxon>
    </lineage>
</organism>
<gene>
    <name evidence="1" type="ORF">BDR25DRAFT_361830</name>
</gene>